<dbReference type="InterPro" id="IPR001279">
    <property type="entry name" value="Metallo-B-lactamas"/>
</dbReference>
<evidence type="ECO:0000256" key="1">
    <source>
        <dbReference type="ARBA" id="ARBA00007121"/>
    </source>
</evidence>
<dbReference type="PANTHER" id="PTHR43717:SF1">
    <property type="entry name" value="ANAEROBIC NITRIC OXIDE REDUCTASE FLAVORUBREDOXIN"/>
    <property type="match status" value="1"/>
</dbReference>
<dbReference type="RefSeq" id="WP_212215832.1">
    <property type="nucleotide sequence ID" value="NZ_JAGUCO010000005.1"/>
</dbReference>
<dbReference type="Gene3D" id="3.40.50.360">
    <property type="match status" value="1"/>
</dbReference>
<dbReference type="Proteomes" id="UP000708576">
    <property type="component" value="Unassembled WGS sequence"/>
</dbReference>
<protein>
    <submittedName>
        <fullName evidence="3">FprA family A-type flavoprotein</fullName>
    </submittedName>
</protein>
<organism evidence="3 4">
    <name type="scientific">Carboxylicivirga linearis</name>
    <dbReference type="NCBI Taxonomy" id="1628157"/>
    <lineage>
        <taxon>Bacteria</taxon>
        <taxon>Pseudomonadati</taxon>
        <taxon>Bacteroidota</taxon>
        <taxon>Bacteroidia</taxon>
        <taxon>Marinilabiliales</taxon>
        <taxon>Marinilabiliaceae</taxon>
        <taxon>Carboxylicivirga</taxon>
    </lineage>
</organism>
<dbReference type="InterPro" id="IPR036866">
    <property type="entry name" value="RibonucZ/Hydroxyglut_hydro"/>
</dbReference>
<dbReference type="PIRSF" id="PIRSF005243">
    <property type="entry name" value="ROO"/>
    <property type="match status" value="1"/>
</dbReference>
<sequence length="396" mass="44907">MYKPVNLSEQIYYVGVNDRRTSLFENMWPLDRGVSYNSYLIADEKVAVIDTVEAGQFEKWIAKVRAVLNDRPIDYLVVNHMEPDHSGAIRILTELYPNMEIVGNKKTLPMIEGYYGITTNCKEVKEGDSLELGKNKLSFYTVPMVHWPESMVCFEETNQILFSSDAFGSFGTLDGGIFDDELDFDYFTDEMRRYYSNIVGKYGNPVQKALQKLGALDLKMIAPSHGPVYRENIAQMLKWYDQWSKYEGEEGVVVAYASMYGNTEEMAEVTARAIAESGIKNVRVYDVSKTHPSYIISDVFKFKGIILGSPTYSNELHPNMEALVSKLQHMGVSNHVYGILGSYTWAGASVKKLNEAAQTLKWEPVAEPVEEKHSLKEDKYEACWQLGVAMAEKLKS</sequence>
<evidence type="ECO:0000259" key="2">
    <source>
        <dbReference type="PROSITE" id="PS50902"/>
    </source>
</evidence>
<evidence type="ECO:0000313" key="3">
    <source>
        <dbReference type="EMBL" id="MBS2098599.1"/>
    </source>
</evidence>
<dbReference type="InterPro" id="IPR045761">
    <property type="entry name" value="ODP_dom"/>
</dbReference>
<dbReference type="CDD" id="cd07709">
    <property type="entry name" value="flavodiiron_proteins_MBL-fold"/>
    <property type="match status" value="1"/>
</dbReference>
<dbReference type="EMBL" id="JAGUCO010000005">
    <property type="protein sequence ID" value="MBS2098599.1"/>
    <property type="molecule type" value="Genomic_DNA"/>
</dbReference>
<dbReference type="InterPro" id="IPR008254">
    <property type="entry name" value="Flavodoxin/NO_synth"/>
</dbReference>
<keyword evidence="4" id="KW-1185">Reference proteome</keyword>
<dbReference type="PANTHER" id="PTHR43717">
    <property type="entry name" value="ANAEROBIC NITRIC OXIDE REDUCTASE FLAVORUBREDOXIN"/>
    <property type="match status" value="1"/>
</dbReference>
<dbReference type="Pfam" id="PF19583">
    <property type="entry name" value="ODP"/>
    <property type="match status" value="1"/>
</dbReference>
<dbReference type="SUPFAM" id="SSF52218">
    <property type="entry name" value="Flavoproteins"/>
    <property type="match status" value="1"/>
</dbReference>
<gene>
    <name evidence="3" type="ORF">KEM10_09940</name>
</gene>
<feature type="domain" description="Flavodoxin-like" evidence="2">
    <location>
        <begin position="252"/>
        <end position="389"/>
    </location>
</feature>
<dbReference type="SUPFAM" id="SSF56281">
    <property type="entry name" value="Metallo-hydrolase/oxidoreductase"/>
    <property type="match status" value="1"/>
</dbReference>
<comment type="similarity">
    <text evidence="1">In the N-terminal section; belongs to the zinc metallo-hydrolase group 3 family.</text>
</comment>
<dbReference type="InterPro" id="IPR029039">
    <property type="entry name" value="Flavoprotein-like_sf"/>
</dbReference>
<proteinExistence type="inferred from homology"/>
<dbReference type="PROSITE" id="PS50902">
    <property type="entry name" value="FLAVODOXIN_LIKE"/>
    <property type="match status" value="1"/>
</dbReference>
<dbReference type="Gene3D" id="3.60.15.10">
    <property type="entry name" value="Ribonuclease Z/Hydroxyacylglutathione hydrolase-like"/>
    <property type="match status" value="1"/>
</dbReference>
<name>A0ABS5JUQ1_9BACT</name>
<dbReference type="SMART" id="SM00849">
    <property type="entry name" value="Lactamase_B"/>
    <property type="match status" value="1"/>
</dbReference>
<dbReference type="Pfam" id="PF00258">
    <property type="entry name" value="Flavodoxin_1"/>
    <property type="match status" value="1"/>
</dbReference>
<evidence type="ECO:0000313" key="4">
    <source>
        <dbReference type="Proteomes" id="UP000708576"/>
    </source>
</evidence>
<accession>A0ABS5JUQ1</accession>
<comment type="caution">
    <text evidence="3">The sequence shown here is derived from an EMBL/GenBank/DDBJ whole genome shotgun (WGS) entry which is preliminary data.</text>
</comment>
<dbReference type="InterPro" id="IPR016440">
    <property type="entry name" value="Rubredoxin-O_OxRdtase"/>
</dbReference>
<reference evidence="3 4" key="1">
    <citation type="journal article" date="2015" name="Int. J. Syst. Evol. Microbiol.">
        <title>Carboxylicivirga linearis sp. nov., isolated from a sea cucumber culture pond.</title>
        <authorList>
            <person name="Wang F.Q."/>
            <person name="Zhou Y.X."/>
            <person name="Lin X.Z."/>
            <person name="Chen G.J."/>
            <person name="Du Z.J."/>
        </authorList>
    </citation>
    <scope>NUCLEOTIDE SEQUENCE [LARGE SCALE GENOMIC DNA]</scope>
    <source>
        <strain evidence="3 4">FB218</strain>
    </source>
</reference>